<evidence type="ECO:0000256" key="2">
    <source>
        <dbReference type="ARBA" id="ARBA00005369"/>
    </source>
</evidence>
<dbReference type="OrthoDB" id="4035289at2"/>
<evidence type="ECO:0000256" key="11">
    <source>
        <dbReference type="ARBA" id="ARBA00031350"/>
    </source>
</evidence>
<dbReference type="EMBL" id="FZNR01000031">
    <property type="protein sequence ID" value="SNS97699.1"/>
    <property type="molecule type" value="Genomic_DNA"/>
</dbReference>
<evidence type="ECO:0000256" key="7">
    <source>
        <dbReference type="ARBA" id="ARBA00022679"/>
    </source>
</evidence>
<keyword evidence="5" id="KW-0963">Cytoplasm</keyword>
<evidence type="ECO:0000256" key="5">
    <source>
        <dbReference type="ARBA" id="ARBA00022490"/>
    </source>
</evidence>
<dbReference type="Pfam" id="PF01135">
    <property type="entry name" value="PCMT"/>
    <property type="match status" value="1"/>
</dbReference>
<organism evidence="13 14">
    <name type="scientific">Actinoplanes regularis</name>
    <dbReference type="NCBI Taxonomy" id="52697"/>
    <lineage>
        <taxon>Bacteria</taxon>
        <taxon>Bacillati</taxon>
        <taxon>Actinomycetota</taxon>
        <taxon>Actinomycetes</taxon>
        <taxon>Micromonosporales</taxon>
        <taxon>Micromonosporaceae</taxon>
        <taxon>Actinoplanes</taxon>
    </lineage>
</organism>
<dbReference type="InterPro" id="IPR000682">
    <property type="entry name" value="PCMT"/>
</dbReference>
<evidence type="ECO:0000256" key="6">
    <source>
        <dbReference type="ARBA" id="ARBA00022603"/>
    </source>
</evidence>
<proteinExistence type="inferred from homology"/>
<dbReference type="RefSeq" id="WP_089298715.1">
    <property type="nucleotide sequence ID" value="NZ_BOMU01000113.1"/>
</dbReference>
<comment type="subcellular location">
    <subcellularLocation>
        <location evidence="1">Cytoplasm</location>
    </subcellularLocation>
</comment>
<keyword evidence="8" id="KW-0949">S-adenosyl-L-methionine</keyword>
<protein>
    <recommendedName>
        <fullName evidence="4">Protein-L-isoaspartate O-methyltransferase</fullName>
        <ecNumber evidence="3">2.1.1.77</ecNumber>
    </recommendedName>
    <alternativeName>
        <fullName evidence="11">L-isoaspartyl protein carboxyl methyltransferase</fullName>
    </alternativeName>
    <alternativeName>
        <fullName evidence="9">Protein L-isoaspartyl methyltransferase</fullName>
    </alternativeName>
    <alternativeName>
        <fullName evidence="10">Protein-beta-aspartate methyltransferase</fullName>
    </alternativeName>
</protein>
<keyword evidence="14" id="KW-1185">Reference proteome</keyword>
<evidence type="ECO:0000256" key="1">
    <source>
        <dbReference type="ARBA" id="ARBA00004496"/>
    </source>
</evidence>
<comment type="similarity">
    <text evidence="2">Belongs to the methyltransferase superfamily. L-isoaspartyl/D-aspartyl protein methyltransferase family.</text>
</comment>
<reference evidence="13 14" key="1">
    <citation type="submission" date="2017-06" db="EMBL/GenBank/DDBJ databases">
        <authorList>
            <person name="Kim H.J."/>
            <person name="Triplett B.A."/>
        </authorList>
    </citation>
    <scope>NUCLEOTIDE SEQUENCE [LARGE SCALE GENOMIC DNA]</scope>
    <source>
        <strain evidence="13 14">DSM 43151</strain>
    </source>
</reference>
<dbReference type="Proteomes" id="UP000198415">
    <property type="component" value="Unassembled WGS sequence"/>
</dbReference>
<dbReference type="PANTHER" id="PTHR11579:SF0">
    <property type="entry name" value="PROTEIN-L-ISOASPARTATE(D-ASPARTATE) O-METHYLTRANSFERASE"/>
    <property type="match status" value="1"/>
</dbReference>
<evidence type="ECO:0000256" key="10">
    <source>
        <dbReference type="ARBA" id="ARBA00031323"/>
    </source>
</evidence>
<evidence type="ECO:0000313" key="14">
    <source>
        <dbReference type="Proteomes" id="UP000198415"/>
    </source>
</evidence>
<dbReference type="InterPro" id="IPR027573">
    <property type="entry name" value="Methyltran_FxLD"/>
</dbReference>
<keyword evidence="6 13" id="KW-0489">Methyltransferase</keyword>
<evidence type="ECO:0000256" key="3">
    <source>
        <dbReference type="ARBA" id="ARBA00011890"/>
    </source>
</evidence>
<evidence type="ECO:0000256" key="4">
    <source>
        <dbReference type="ARBA" id="ARBA00013346"/>
    </source>
</evidence>
<dbReference type="Gene3D" id="3.40.50.150">
    <property type="entry name" value="Vaccinia Virus protein VP39"/>
    <property type="match status" value="1"/>
</dbReference>
<dbReference type="SUPFAM" id="SSF53335">
    <property type="entry name" value="S-adenosyl-L-methionine-dependent methyltransferases"/>
    <property type="match status" value="1"/>
</dbReference>
<evidence type="ECO:0000256" key="12">
    <source>
        <dbReference type="SAM" id="MobiDB-lite"/>
    </source>
</evidence>
<sequence length="428" mass="45864">MTEAPNDAVPGPTDKGLADKPISAAYAERAGELRDALVGELRARGKITSQAVEAAFRVVPRERFLPAGTPLETAYGYDSSVVTKRDENGAAISSVSAAYIQARMLEQAELRPGMTVLEIGSGGLNAALIAEIVGAEGRAVSVDIDPEVIDRAAKFMDETGYSSRVRVLVADAENGVPGEELFDAIIVTVGAWDIPPAWLEQLAPTGTLVVPLIMNGVTRTFGFRREGDHLVSTSIEVAGFVPMQGIGRHSDTPLTVVDPAGKTVTLQFDTAAALALNDLDDVLRTEPTVAWSGVLFPNATSWAGLYVWFAWYMPGFCRLRAEDGSVLDEHGRWFPFATVRGTGLAYLVIRPAMQDQGVEFGACAFGRDGKIAAATLVEQIKAWNRDGRNTEPTFAYWPTGSDETQQPADAAVLAKTHGVITISWPVEE</sequence>
<evidence type="ECO:0000256" key="9">
    <source>
        <dbReference type="ARBA" id="ARBA00030757"/>
    </source>
</evidence>
<evidence type="ECO:0000256" key="8">
    <source>
        <dbReference type="ARBA" id="ARBA00022691"/>
    </source>
</evidence>
<dbReference type="GO" id="GO:0032259">
    <property type="term" value="P:methylation"/>
    <property type="evidence" value="ECO:0007669"/>
    <property type="project" value="UniProtKB-KW"/>
</dbReference>
<dbReference type="EC" id="2.1.1.77" evidence="3"/>
<evidence type="ECO:0000313" key="13">
    <source>
        <dbReference type="EMBL" id="SNS97699.1"/>
    </source>
</evidence>
<dbReference type="GO" id="GO:0004719">
    <property type="term" value="F:protein-L-isoaspartate (D-aspartate) O-methyltransferase activity"/>
    <property type="evidence" value="ECO:0007669"/>
    <property type="project" value="UniProtKB-EC"/>
</dbReference>
<dbReference type="NCBIfam" id="TIGR04364">
    <property type="entry name" value="methyltran_FxLD"/>
    <property type="match status" value="1"/>
</dbReference>
<dbReference type="PANTHER" id="PTHR11579">
    <property type="entry name" value="PROTEIN-L-ISOASPARTATE O-METHYLTRANSFERASE"/>
    <property type="match status" value="1"/>
</dbReference>
<name>A0A239IVV1_9ACTN</name>
<feature type="region of interest" description="Disordered" evidence="12">
    <location>
        <begin position="1"/>
        <end position="20"/>
    </location>
</feature>
<dbReference type="GO" id="GO:0005737">
    <property type="term" value="C:cytoplasm"/>
    <property type="evidence" value="ECO:0007669"/>
    <property type="project" value="UniProtKB-SubCell"/>
</dbReference>
<accession>A0A239IVV1</accession>
<gene>
    <name evidence="13" type="ORF">SAMN06264365_13135</name>
</gene>
<dbReference type="InterPro" id="IPR029063">
    <property type="entry name" value="SAM-dependent_MTases_sf"/>
</dbReference>
<dbReference type="AlphaFoldDB" id="A0A239IVV1"/>
<keyword evidence="7 13" id="KW-0808">Transferase</keyword>